<evidence type="ECO:0000313" key="1">
    <source>
        <dbReference type="EMBL" id="CAF3756505.1"/>
    </source>
</evidence>
<evidence type="ECO:0008006" key="7">
    <source>
        <dbReference type="Google" id="ProtNLM"/>
    </source>
</evidence>
<evidence type="ECO:0000313" key="4">
    <source>
        <dbReference type="EMBL" id="CAF3890813.1"/>
    </source>
</evidence>
<evidence type="ECO:0000313" key="2">
    <source>
        <dbReference type="EMBL" id="CAF3793206.1"/>
    </source>
</evidence>
<dbReference type="EMBL" id="CAJOBI010000251">
    <property type="protein sequence ID" value="CAF3808376.1"/>
    <property type="molecule type" value="Genomic_DNA"/>
</dbReference>
<dbReference type="Proteomes" id="UP000681967">
    <property type="component" value="Unassembled WGS sequence"/>
</dbReference>
<evidence type="ECO:0000313" key="5">
    <source>
        <dbReference type="EMBL" id="CAF3912713.1"/>
    </source>
</evidence>
<dbReference type="AlphaFoldDB" id="A0A819I3L9"/>
<dbReference type="EMBL" id="CAJOBH010000070">
    <property type="protein sequence ID" value="CAF3756505.1"/>
    <property type="molecule type" value="Genomic_DNA"/>
</dbReference>
<dbReference type="EMBL" id="CAJOBJ010000084">
    <property type="protein sequence ID" value="CAF3793206.1"/>
    <property type="molecule type" value="Genomic_DNA"/>
</dbReference>
<dbReference type="Proteomes" id="UP000663866">
    <property type="component" value="Unassembled WGS sequence"/>
</dbReference>
<sequence>MTIFNCSLEQLIYQLFQYVPMLKYLNVKYISKYNRSINNNDNTNKRNAVHLVKLIIGELKYNFEDFANFVKQIPNLTSLTISESNNLTKINAIYWEDLIKSSLPYLNIFKFKFGFKRRNNNEINLEMMPLFLCEFWIQDHDWYTQTVLENPDEVMNDTSEQPDFIECLKIIVNLSKLKHLDISKYQRIITSEKLLELLQESPQLSSMKIDLIDLTLLYDNEELSTRTRLYFEENENIWPILLTIKQQTDIATIIESVFQLNIQTITVLYYGL</sequence>
<dbReference type="Proteomes" id="UP000681720">
    <property type="component" value="Unassembled WGS sequence"/>
</dbReference>
<comment type="caution">
    <text evidence="5">The sequence shown here is derived from an EMBL/GenBank/DDBJ whole genome shotgun (WGS) entry which is preliminary data.</text>
</comment>
<accession>A0A819I3L9</accession>
<gene>
    <name evidence="1" type="ORF">BYL167_LOCUS620</name>
    <name evidence="2" type="ORF">GIL414_LOCUS666</name>
    <name evidence="5" type="ORF">OVN521_LOCUS10132</name>
    <name evidence="3" type="ORF">SMN809_LOCUS1580</name>
    <name evidence="4" type="ORF">UXM345_LOCUS9992</name>
</gene>
<keyword evidence="6" id="KW-1185">Reference proteome</keyword>
<organism evidence="5 6">
    <name type="scientific">Rotaria magnacalcarata</name>
    <dbReference type="NCBI Taxonomy" id="392030"/>
    <lineage>
        <taxon>Eukaryota</taxon>
        <taxon>Metazoa</taxon>
        <taxon>Spiralia</taxon>
        <taxon>Gnathifera</taxon>
        <taxon>Rotifera</taxon>
        <taxon>Eurotatoria</taxon>
        <taxon>Bdelloidea</taxon>
        <taxon>Philodinida</taxon>
        <taxon>Philodinidae</taxon>
        <taxon>Rotaria</taxon>
    </lineage>
</organism>
<dbReference type="SUPFAM" id="SSF52047">
    <property type="entry name" value="RNI-like"/>
    <property type="match status" value="1"/>
</dbReference>
<dbReference type="EMBL" id="CAJOBF010000931">
    <property type="protein sequence ID" value="CAF3890813.1"/>
    <property type="molecule type" value="Genomic_DNA"/>
</dbReference>
<protein>
    <recommendedName>
        <fullName evidence="7">F-box domain-containing protein</fullName>
    </recommendedName>
</protein>
<dbReference type="InterPro" id="IPR032675">
    <property type="entry name" value="LRR_dom_sf"/>
</dbReference>
<evidence type="ECO:0000313" key="3">
    <source>
        <dbReference type="EMBL" id="CAF3808376.1"/>
    </source>
</evidence>
<dbReference type="EMBL" id="CAJOBG010001277">
    <property type="protein sequence ID" value="CAF3912713.1"/>
    <property type="molecule type" value="Genomic_DNA"/>
</dbReference>
<reference evidence="5" key="1">
    <citation type="submission" date="2021-02" db="EMBL/GenBank/DDBJ databases">
        <authorList>
            <person name="Nowell W R."/>
        </authorList>
    </citation>
    <scope>NUCLEOTIDE SEQUENCE</scope>
</reference>
<evidence type="ECO:0000313" key="6">
    <source>
        <dbReference type="Proteomes" id="UP000663866"/>
    </source>
</evidence>
<dbReference type="Proteomes" id="UP000663842">
    <property type="component" value="Unassembled WGS sequence"/>
</dbReference>
<dbReference type="Gene3D" id="3.80.10.10">
    <property type="entry name" value="Ribonuclease Inhibitor"/>
    <property type="match status" value="1"/>
</dbReference>
<dbReference type="Proteomes" id="UP000676336">
    <property type="component" value="Unassembled WGS sequence"/>
</dbReference>
<name>A0A819I3L9_9BILA</name>
<proteinExistence type="predicted"/>